<dbReference type="Gene3D" id="2.30.42.10">
    <property type="match status" value="1"/>
</dbReference>
<dbReference type="InterPro" id="IPR009003">
    <property type="entry name" value="Peptidase_S1_PA"/>
</dbReference>
<proteinExistence type="inferred from homology"/>
<feature type="non-terminal residue" evidence="5">
    <location>
        <position position="1"/>
    </location>
</feature>
<dbReference type="SUPFAM" id="SSF50494">
    <property type="entry name" value="Trypsin-like serine proteases"/>
    <property type="match status" value="1"/>
</dbReference>
<accession>K1U416</accession>
<dbReference type="GO" id="GO:0008233">
    <property type="term" value="F:peptidase activity"/>
    <property type="evidence" value="ECO:0007669"/>
    <property type="project" value="UniProtKB-KW"/>
</dbReference>
<dbReference type="SUPFAM" id="SSF50156">
    <property type="entry name" value="PDZ domain-like"/>
    <property type="match status" value="1"/>
</dbReference>
<dbReference type="AlphaFoldDB" id="K1U416"/>
<keyword evidence="2" id="KW-0645">Protease</keyword>
<keyword evidence="3" id="KW-0378">Hydrolase</keyword>
<comment type="similarity">
    <text evidence="1">Belongs to the peptidase S1C family.</text>
</comment>
<dbReference type="InterPro" id="IPR036034">
    <property type="entry name" value="PDZ_sf"/>
</dbReference>
<evidence type="ECO:0000256" key="1">
    <source>
        <dbReference type="ARBA" id="ARBA00010541"/>
    </source>
</evidence>
<evidence type="ECO:0000256" key="2">
    <source>
        <dbReference type="ARBA" id="ARBA00022670"/>
    </source>
</evidence>
<dbReference type="Pfam" id="PF13180">
    <property type="entry name" value="PDZ_2"/>
    <property type="match status" value="1"/>
</dbReference>
<organism evidence="5">
    <name type="scientific">human gut metagenome</name>
    <dbReference type="NCBI Taxonomy" id="408170"/>
    <lineage>
        <taxon>unclassified sequences</taxon>
        <taxon>metagenomes</taxon>
        <taxon>organismal metagenomes</taxon>
    </lineage>
</organism>
<dbReference type="SMART" id="SM00228">
    <property type="entry name" value="PDZ"/>
    <property type="match status" value="1"/>
</dbReference>
<comment type="caution">
    <text evidence="5">The sequence shown here is derived from an EMBL/GenBank/DDBJ whole genome shotgun (WGS) entry which is preliminary data.</text>
</comment>
<sequence length="135" mass="14660">QVIGINTLKVSSTGVEGMGFAIPIDSAKPIIEQLIQYNKVKRPYIGISGRDLDETTAKRNNLVVGVYVASVDEYSAAEKAGIKAGDVIVKADGQEIKTMTELNNIKNTHNIGDTMTVTVNRNGQEKEITLILQEQ</sequence>
<feature type="domain" description="PDZ" evidence="4">
    <location>
        <begin position="34"/>
        <end position="123"/>
    </location>
</feature>
<dbReference type="InterPro" id="IPR001478">
    <property type="entry name" value="PDZ"/>
</dbReference>
<dbReference type="PROSITE" id="PS50106">
    <property type="entry name" value="PDZ"/>
    <property type="match status" value="1"/>
</dbReference>
<evidence type="ECO:0000256" key="3">
    <source>
        <dbReference type="ARBA" id="ARBA00022801"/>
    </source>
</evidence>
<dbReference type="PANTHER" id="PTHR43343">
    <property type="entry name" value="PEPTIDASE S12"/>
    <property type="match status" value="1"/>
</dbReference>
<dbReference type="PANTHER" id="PTHR43343:SF3">
    <property type="entry name" value="PROTEASE DO-LIKE 8, CHLOROPLASTIC"/>
    <property type="match status" value="1"/>
</dbReference>
<evidence type="ECO:0000259" key="4">
    <source>
        <dbReference type="PROSITE" id="PS50106"/>
    </source>
</evidence>
<evidence type="ECO:0000313" key="5">
    <source>
        <dbReference type="EMBL" id="EKC73090.1"/>
    </source>
</evidence>
<dbReference type="Gene3D" id="2.40.10.10">
    <property type="entry name" value="Trypsin-like serine proteases"/>
    <property type="match status" value="1"/>
</dbReference>
<dbReference type="EMBL" id="AJWZ01001677">
    <property type="protein sequence ID" value="EKC73090.1"/>
    <property type="molecule type" value="Genomic_DNA"/>
</dbReference>
<reference evidence="5" key="1">
    <citation type="journal article" date="2013" name="Environ. Microbiol.">
        <title>Microbiota from the distal guts of lean and obese adolescents exhibit partial functional redundancy besides clear differences in community structure.</title>
        <authorList>
            <person name="Ferrer M."/>
            <person name="Ruiz A."/>
            <person name="Lanza F."/>
            <person name="Haange S.B."/>
            <person name="Oberbach A."/>
            <person name="Till H."/>
            <person name="Bargiela R."/>
            <person name="Campoy C."/>
            <person name="Segura M.T."/>
            <person name="Richter M."/>
            <person name="von Bergen M."/>
            <person name="Seifert J."/>
            <person name="Suarez A."/>
        </authorList>
    </citation>
    <scope>NUCLEOTIDE SEQUENCE</scope>
</reference>
<protein>
    <submittedName>
        <fullName evidence="5">Peptidase S1 and S6 chymotrypsin/Hap</fullName>
    </submittedName>
</protein>
<dbReference type="GO" id="GO:0006508">
    <property type="term" value="P:proteolysis"/>
    <property type="evidence" value="ECO:0007669"/>
    <property type="project" value="UniProtKB-KW"/>
</dbReference>
<name>K1U416_9ZZZZ</name>
<dbReference type="InterPro" id="IPR051201">
    <property type="entry name" value="Chloro_Bact_Ser_Proteases"/>
</dbReference>
<gene>
    <name evidence="5" type="ORF">OBE_02565</name>
</gene>
<dbReference type="InterPro" id="IPR043504">
    <property type="entry name" value="Peptidase_S1_PA_chymotrypsin"/>
</dbReference>